<accession>A0A9P6T5L4</accession>
<evidence type="ECO:0000313" key="2">
    <source>
        <dbReference type="Proteomes" id="UP000886653"/>
    </source>
</evidence>
<gene>
    <name evidence="1" type="ORF">CROQUDRAFT_54689</name>
</gene>
<dbReference type="CDD" id="cd00303">
    <property type="entry name" value="retropepsin_like"/>
    <property type="match status" value="1"/>
</dbReference>
<dbReference type="InterPro" id="IPR021109">
    <property type="entry name" value="Peptidase_aspartic_dom_sf"/>
</dbReference>
<keyword evidence="2" id="KW-1185">Reference proteome</keyword>
<evidence type="ECO:0000313" key="1">
    <source>
        <dbReference type="EMBL" id="KAG0139464.1"/>
    </source>
</evidence>
<dbReference type="Gene3D" id="2.40.70.10">
    <property type="entry name" value="Acid Proteases"/>
    <property type="match status" value="1"/>
</dbReference>
<dbReference type="EMBL" id="MU167585">
    <property type="protein sequence ID" value="KAG0139464.1"/>
    <property type="molecule type" value="Genomic_DNA"/>
</dbReference>
<proteinExistence type="predicted"/>
<name>A0A9P6T5L4_9BASI</name>
<comment type="caution">
    <text evidence="1">The sequence shown here is derived from an EMBL/GenBank/DDBJ whole genome shotgun (WGS) entry which is preliminary data.</text>
</comment>
<organism evidence="1 2">
    <name type="scientific">Cronartium quercuum f. sp. fusiforme G11</name>
    <dbReference type="NCBI Taxonomy" id="708437"/>
    <lineage>
        <taxon>Eukaryota</taxon>
        <taxon>Fungi</taxon>
        <taxon>Dikarya</taxon>
        <taxon>Basidiomycota</taxon>
        <taxon>Pucciniomycotina</taxon>
        <taxon>Pucciniomycetes</taxon>
        <taxon>Pucciniales</taxon>
        <taxon>Coleosporiaceae</taxon>
        <taxon>Cronartium</taxon>
    </lineage>
</organism>
<dbReference type="OrthoDB" id="128646at2759"/>
<reference evidence="1" key="1">
    <citation type="submission" date="2013-11" db="EMBL/GenBank/DDBJ databases">
        <title>Genome sequence of the fusiform rust pathogen reveals effectors for host alternation and coevolution with pine.</title>
        <authorList>
            <consortium name="DOE Joint Genome Institute"/>
            <person name="Smith K."/>
            <person name="Pendleton A."/>
            <person name="Kubisiak T."/>
            <person name="Anderson C."/>
            <person name="Salamov A."/>
            <person name="Aerts A."/>
            <person name="Riley R."/>
            <person name="Clum A."/>
            <person name="Lindquist E."/>
            <person name="Ence D."/>
            <person name="Campbell M."/>
            <person name="Kronenberg Z."/>
            <person name="Feau N."/>
            <person name="Dhillon B."/>
            <person name="Hamelin R."/>
            <person name="Burleigh J."/>
            <person name="Smith J."/>
            <person name="Yandell M."/>
            <person name="Nelson C."/>
            <person name="Grigoriev I."/>
            <person name="Davis J."/>
        </authorList>
    </citation>
    <scope>NUCLEOTIDE SEQUENCE</scope>
    <source>
        <strain evidence="1">G11</strain>
    </source>
</reference>
<protein>
    <submittedName>
        <fullName evidence="1">Uncharacterized protein</fullName>
    </submittedName>
</protein>
<dbReference type="AlphaFoldDB" id="A0A9P6T5L4"/>
<sequence>MFHGQGSGDQWVILEVDLMVGGKTVRAWALVDLGLTGDFISCKFVHQHGFHLLPQPFLLSCSSFYGMPSVDGPITKCWEGRMVLCSNHQAILDKTISLDVTSLGGYDLILGMSWL</sequence>
<dbReference type="Proteomes" id="UP000886653">
    <property type="component" value="Unassembled WGS sequence"/>
</dbReference>
<feature type="non-terminal residue" evidence="1">
    <location>
        <position position="115"/>
    </location>
</feature>